<keyword evidence="1" id="KW-0812">Transmembrane</keyword>
<comment type="caution">
    <text evidence="2">The sequence shown here is derived from an EMBL/GenBank/DDBJ whole genome shotgun (WGS) entry which is preliminary data.</text>
</comment>
<feature type="transmembrane region" description="Helical" evidence="1">
    <location>
        <begin position="63"/>
        <end position="82"/>
    </location>
</feature>
<feature type="transmembrane region" description="Helical" evidence="1">
    <location>
        <begin position="38"/>
        <end position="57"/>
    </location>
</feature>
<reference evidence="2" key="1">
    <citation type="submission" date="2019-09" db="EMBL/GenBank/DDBJ databases">
        <title>Characterisation of the sponge microbiome using genome-centric metagenomics.</title>
        <authorList>
            <person name="Engelberts J.P."/>
            <person name="Robbins S.J."/>
            <person name="De Goeij J.M."/>
            <person name="Aranda M."/>
            <person name="Bell S.C."/>
            <person name="Webster N.S."/>
        </authorList>
    </citation>
    <scope>NUCLEOTIDE SEQUENCE</scope>
    <source>
        <strain evidence="2">SB0662_bin_9</strain>
    </source>
</reference>
<dbReference type="EMBL" id="VXPY01000108">
    <property type="protein sequence ID" value="MYD91700.1"/>
    <property type="molecule type" value="Genomic_DNA"/>
</dbReference>
<keyword evidence="1" id="KW-1133">Transmembrane helix</keyword>
<name>A0A6B1DV49_9CHLR</name>
<feature type="transmembrane region" description="Helical" evidence="1">
    <location>
        <begin position="6"/>
        <end position="26"/>
    </location>
</feature>
<feature type="transmembrane region" description="Helical" evidence="1">
    <location>
        <begin position="122"/>
        <end position="142"/>
    </location>
</feature>
<evidence type="ECO:0000256" key="1">
    <source>
        <dbReference type="SAM" id="Phobius"/>
    </source>
</evidence>
<gene>
    <name evidence="2" type="ORF">F4Y08_15435</name>
</gene>
<protein>
    <recommendedName>
        <fullName evidence="3">DUF2306 domain-containing protein</fullName>
    </recommendedName>
</protein>
<feature type="transmembrane region" description="Helical" evidence="1">
    <location>
        <begin position="187"/>
        <end position="204"/>
    </location>
</feature>
<feature type="transmembrane region" description="Helical" evidence="1">
    <location>
        <begin position="94"/>
        <end position="116"/>
    </location>
</feature>
<dbReference type="AlphaFoldDB" id="A0A6B1DV49"/>
<organism evidence="2">
    <name type="scientific">Caldilineaceae bacterium SB0662_bin_9</name>
    <dbReference type="NCBI Taxonomy" id="2605258"/>
    <lineage>
        <taxon>Bacteria</taxon>
        <taxon>Bacillati</taxon>
        <taxon>Chloroflexota</taxon>
        <taxon>Caldilineae</taxon>
        <taxon>Caldilineales</taxon>
        <taxon>Caldilineaceae</taxon>
    </lineage>
</organism>
<keyword evidence="1" id="KW-0472">Membrane</keyword>
<accession>A0A6B1DV49</accession>
<feature type="transmembrane region" description="Helical" evidence="1">
    <location>
        <begin position="162"/>
        <end position="181"/>
    </location>
</feature>
<proteinExistence type="predicted"/>
<evidence type="ECO:0000313" key="2">
    <source>
        <dbReference type="EMBL" id="MYD91700.1"/>
    </source>
</evidence>
<sequence>MLQTSLLYLHIAAGTIALFSAATALATRKGGKVHANVGRVYATVMTVVFLTAVPLAIFGADVFLLLIAIFSFYLVLAGWRFAVNRSGRPQTVDWAAIAILGLTGIGMLAYGALLLAEGDGQWVTMLVFAVIAIALAAADAIYFRRQIQSRKSGGRQRLQRHLTNMLAATIATVTAVTVVNVDMEPVWLPWILPTIVVVPVIVWWNRRIVKHGLLPLR</sequence>
<evidence type="ECO:0008006" key="3">
    <source>
        <dbReference type="Google" id="ProtNLM"/>
    </source>
</evidence>